<name>A0A1J6WS86_9BACI</name>
<comment type="caution">
    <text evidence="1">The sequence shown here is derived from an EMBL/GenBank/DDBJ whole genome shotgun (WGS) entry which is preliminary data.</text>
</comment>
<accession>A0A1J6WS86</accession>
<keyword evidence="2" id="KW-1185">Reference proteome</keyword>
<evidence type="ECO:0000313" key="1">
    <source>
        <dbReference type="EMBL" id="OIU68697.1"/>
    </source>
</evidence>
<dbReference type="Gene3D" id="3.30.470.20">
    <property type="entry name" value="ATP-grasp fold, B domain"/>
    <property type="match status" value="1"/>
</dbReference>
<sequence>MKMAGMLHHRSQPHRVKKAYACAAAAKLEGVPFFYFTYSGVNTKDKKISGWMYEEGKWKKKKLGYPCVVINLSNPKTKKQSSITKELKRHCIFTSHSVGNKMTVYHKLKNKKKYSSYLIPSLPLSGFGEVAASFLSHKKLVIKPYSGNKGKNVYFLERDGDHYVITEGNSSQTYSQNELEVWIHQLLLENRYLIQPFILCRTKIGLTYDMRIHVQKNGRGKWEINLIYPRISGTGKLVSNVSSGGYRGDWVPFMKEEFGEEWEEVRRRLESFAASFPKHFEALYPHSFDELGIDVGIDKDLKLWLFEVNWRPGSKHREFEVAKRLIPYCRYLMKKSG</sequence>
<dbReference type="SUPFAM" id="SSF56059">
    <property type="entry name" value="Glutathione synthetase ATP-binding domain-like"/>
    <property type="match status" value="1"/>
</dbReference>
<dbReference type="EMBL" id="MINN01000128">
    <property type="protein sequence ID" value="OIU68697.1"/>
    <property type="molecule type" value="Genomic_DNA"/>
</dbReference>
<gene>
    <name evidence="1" type="ORF">BHE18_17425</name>
</gene>
<evidence type="ECO:0008006" key="3">
    <source>
        <dbReference type="Google" id="ProtNLM"/>
    </source>
</evidence>
<protein>
    <recommendedName>
        <fullName evidence="3">YheC/YheD family protein</fullName>
    </recommendedName>
</protein>
<dbReference type="RefSeq" id="WP_071620122.1">
    <property type="nucleotide sequence ID" value="NZ_MINN01000128.1"/>
</dbReference>
<organism evidence="1 2">
    <name type="scientific">Rossellomorea aquimaris</name>
    <dbReference type="NCBI Taxonomy" id="189382"/>
    <lineage>
        <taxon>Bacteria</taxon>
        <taxon>Bacillati</taxon>
        <taxon>Bacillota</taxon>
        <taxon>Bacilli</taxon>
        <taxon>Bacillales</taxon>
        <taxon>Bacillaceae</taxon>
        <taxon>Rossellomorea</taxon>
    </lineage>
</organism>
<proteinExistence type="predicted"/>
<dbReference type="InterPro" id="IPR026838">
    <property type="entry name" value="YheC/D"/>
</dbReference>
<evidence type="ECO:0000313" key="2">
    <source>
        <dbReference type="Proteomes" id="UP000182062"/>
    </source>
</evidence>
<dbReference type="AlphaFoldDB" id="A0A1J6WS86"/>
<dbReference type="Pfam" id="PF14398">
    <property type="entry name" value="ATPgrasp_YheCD"/>
    <property type="match status" value="1"/>
</dbReference>
<dbReference type="OrthoDB" id="7869153at2"/>
<reference evidence="1 2" key="1">
    <citation type="submission" date="2016-09" db="EMBL/GenBank/DDBJ databases">
        <title>Bacillus aquimaris SAMM genome sequence reveals colonization and biosurfactant production capacities.</title>
        <authorList>
            <person name="Waghmode S.R."/>
            <person name="Suryavanshi M.V."/>
        </authorList>
    </citation>
    <scope>NUCLEOTIDE SEQUENCE [LARGE SCALE GENOMIC DNA]</scope>
    <source>
        <strain evidence="1 2">SAMM</strain>
    </source>
</reference>
<dbReference type="Proteomes" id="UP000182062">
    <property type="component" value="Unassembled WGS sequence"/>
</dbReference>